<sequence>MKKFAYVFGGIIIGMAISLPFGQTFADQIASLVGKTITAEYTVKVNGEALEDKAVVTDNKTYAPVRAYAEKMGATITVDTKQKVVDVLTQEVPEAMSETPITQEAAETTKIEDEITLTDENLTINPYLEMDAEKLETKRWILEDKIIAPSKTALEEAQKKLASPDAHANIEELEKKVDYEKERIAKYEGELKLVQEAIQALEN</sequence>
<keyword evidence="3" id="KW-1185">Reference proteome</keyword>
<dbReference type="InterPro" id="IPR012854">
    <property type="entry name" value="Cu_amine_oxidase-like_N"/>
</dbReference>
<evidence type="ECO:0000313" key="3">
    <source>
        <dbReference type="Proteomes" id="UP001306950"/>
    </source>
</evidence>
<proteinExistence type="predicted"/>
<dbReference type="RefSeq" id="WP_331849325.1">
    <property type="nucleotide sequence ID" value="NZ_JAZHPZ010000026.1"/>
</dbReference>
<feature type="domain" description="Copper amine oxidase-like N-terminal" evidence="1">
    <location>
        <begin position="45"/>
        <end position="89"/>
    </location>
</feature>
<gene>
    <name evidence="2" type="ORF">V3851_26005</name>
</gene>
<dbReference type="Pfam" id="PF07833">
    <property type="entry name" value="Cu_amine_oxidN1"/>
    <property type="match status" value="1"/>
</dbReference>
<organism evidence="2 3">
    <name type="scientific">Paenibacillus haidiansis</name>
    <dbReference type="NCBI Taxonomy" id="1574488"/>
    <lineage>
        <taxon>Bacteria</taxon>
        <taxon>Bacillati</taxon>
        <taxon>Bacillota</taxon>
        <taxon>Bacilli</taxon>
        <taxon>Bacillales</taxon>
        <taxon>Paenibacillaceae</taxon>
        <taxon>Paenibacillus</taxon>
    </lineage>
</organism>
<dbReference type="Proteomes" id="UP001306950">
    <property type="component" value="Unassembled WGS sequence"/>
</dbReference>
<reference evidence="2 3" key="1">
    <citation type="submission" date="2024-02" db="EMBL/GenBank/DDBJ databases">
        <title>A nitrogen-fixing paenibacillus bacterium.</title>
        <authorList>
            <person name="Zhang W.L."/>
            <person name="Chen S.F."/>
        </authorList>
    </citation>
    <scope>NUCLEOTIDE SEQUENCE [LARGE SCALE GENOMIC DNA]</scope>
    <source>
        <strain evidence="2 3">M1</strain>
    </source>
</reference>
<name>A0ABU7VZP4_9BACL</name>
<accession>A0ABU7VZP4</accession>
<evidence type="ECO:0000259" key="1">
    <source>
        <dbReference type="Pfam" id="PF07833"/>
    </source>
</evidence>
<dbReference type="EMBL" id="JAZHPZ010000026">
    <property type="protein sequence ID" value="MEF2969231.1"/>
    <property type="molecule type" value="Genomic_DNA"/>
</dbReference>
<evidence type="ECO:0000313" key="2">
    <source>
        <dbReference type="EMBL" id="MEF2969231.1"/>
    </source>
</evidence>
<protein>
    <recommendedName>
        <fullName evidence="1">Copper amine oxidase-like N-terminal domain-containing protein</fullName>
    </recommendedName>
</protein>
<comment type="caution">
    <text evidence="2">The sequence shown here is derived from an EMBL/GenBank/DDBJ whole genome shotgun (WGS) entry which is preliminary data.</text>
</comment>